<evidence type="ECO:0000256" key="4">
    <source>
        <dbReference type="ARBA" id="ARBA00022679"/>
    </source>
</evidence>
<evidence type="ECO:0000256" key="8">
    <source>
        <dbReference type="ARBA" id="ARBA00023012"/>
    </source>
</evidence>
<reference evidence="11 12" key="1">
    <citation type="submission" date="2023-07" db="EMBL/GenBank/DDBJ databases">
        <title>Genomic Encyclopedia of Type Strains, Phase IV (KMG-IV): sequencing the most valuable type-strain genomes for metagenomic binning, comparative biology and taxonomic classification.</title>
        <authorList>
            <person name="Goeker M."/>
        </authorList>
    </citation>
    <scope>NUCLEOTIDE SEQUENCE [LARGE SCALE GENOMIC DNA]</scope>
    <source>
        <strain evidence="11 12">DSM 23948</strain>
    </source>
</reference>
<evidence type="ECO:0000256" key="1">
    <source>
        <dbReference type="ARBA" id="ARBA00000085"/>
    </source>
</evidence>
<evidence type="ECO:0000259" key="10">
    <source>
        <dbReference type="PROSITE" id="PS50109"/>
    </source>
</evidence>
<dbReference type="PANTHER" id="PTHR44936:SF9">
    <property type="entry name" value="SENSOR PROTEIN CREC"/>
    <property type="match status" value="1"/>
</dbReference>
<proteinExistence type="predicted"/>
<dbReference type="Proteomes" id="UP001231362">
    <property type="component" value="Unassembled WGS sequence"/>
</dbReference>
<gene>
    <name evidence="11" type="ORF">J2S07_004346</name>
</gene>
<dbReference type="EC" id="2.7.13.3" evidence="2"/>
<keyword evidence="3" id="KW-0597">Phosphoprotein</keyword>
<dbReference type="InterPro" id="IPR036890">
    <property type="entry name" value="HATPase_C_sf"/>
</dbReference>
<keyword evidence="4 11" id="KW-0808">Transferase</keyword>
<organism evidence="11 12">
    <name type="scientific">Anoxybacillus andreesenii</name>
    <dbReference type="NCBI Taxonomy" id="1325932"/>
    <lineage>
        <taxon>Bacteria</taxon>
        <taxon>Bacillati</taxon>
        <taxon>Bacillota</taxon>
        <taxon>Bacilli</taxon>
        <taxon>Bacillales</taxon>
        <taxon>Anoxybacillaceae</taxon>
        <taxon>Anoxybacillus</taxon>
    </lineage>
</organism>
<evidence type="ECO:0000256" key="2">
    <source>
        <dbReference type="ARBA" id="ARBA00012438"/>
    </source>
</evidence>
<dbReference type="Gene3D" id="3.30.565.10">
    <property type="entry name" value="Histidine kinase-like ATPase, C-terminal domain"/>
    <property type="match status" value="1"/>
</dbReference>
<evidence type="ECO:0000256" key="6">
    <source>
        <dbReference type="ARBA" id="ARBA00022777"/>
    </source>
</evidence>
<dbReference type="CDD" id="cd00075">
    <property type="entry name" value="HATPase"/>
    <property type="match status" value="1"/>
</dbReference>
<evidence type="ECO:0000313" key="12">
    <source>
        <dbReference type="Proteomes" id="UP001231362"/>
    </source>
</evidence>
<comment type="caution">
    <text evidence="11">The sequence shown here is derived from an EMBL/GenBank/DDBJ whole genome shotgun (WGS) entry which is preliminary data.</text>
</comment>
<keyword evidence="12" id="KW-1185">Reference proteome</keyword>
<dbReference type="PRINTS" id="PR00344">
    <property type="entry name" value="BCTRLSENSOR"/>
</dbReference>
<dbReference type="EMBL" id="JAUSTU010000052">
    <property type="protein sequence ID" value="MDQ0157973.1"/>
    <property type="molecule type" value="Genomic_DNA"/>
</dbReference>
<dbReference type="SMART" id="SM00387">
    <property type="entry name" value="HATPase_c"/>
    <property type="match status" value="1"/>
</dbReference>
<dbReference type="InterPro" id="IPR005467">
    <property type="entry name" value="His_kinase_dom"/>
</dbReference>
<feature type="transmembrane region" description="Helical" evidence="9">
    <location>
        <begin position="71"/>
        <end position="92"/>
    </location>
</feature>
<evidence type="ECO:0000256" key="9">
    <source>
        <dbReference type="SAM" id="Phobius"/>
    </source>
</evidence>
<dbReference type="PROSITE" id="PS50109">
    <property type="entry name" value="HIS_KIN"/>
    <property type="match status" value="1"/>
</dbReference>
<evidence type="ECO:0000256" key="7">
    <source>
        <dbReference type="ARBA" id="ARBA00022840"/>
    </source>
</evidence>
<evidence type="ECO:0000256" key="5">
    <source>
        <dbReference type="ARBA" id="ARBA00022741"/>
    </source>
</evidence>
<dbReference type="PANTHER" id="PTHR44936">
    <property type="entry name" value="SENSOR PROTEIN CREC"/>
    <property type="match status" value="1"/>
</dbReference>
<name>A0ABT9VAJ1_9BACL</name>
<dbReference type="InterPro" id="IPR050980">
    <property type="entry name" value="2C_sensor_his_kinase"/>
</dbReference>
<dbReference type="InterPro" id="IPR004358">
    <property type="entry name" value="Sig_transdc_His_kin-like_C"/>
</dbReference>
<sequence>MIEEFFYHLPVFFYYFVYGLFFYLFKTKKFYNKPVFIVFIGMMIENIANVTEVSIRHYFSTEWISLNNFLIIFLISFVRSFFVLGFFNFFLLREANITEAFQRNRNEEMLVLVSDLFVEMVQLKKSMKNAENTTKACYDLYRNLAKENNQYAKTALNIAGEIHEIKKDHQRIYSGLSRLKVKKLSTDLLTIEEIIDVAIQCNRRYAKMLEKDIHFEINILGEHPPYNCFIVLSLINNLITNSIEAIQESGTVTILVEKDEQNVIFKVQNNGPGIPENKLTLVFEPGYTTKYDLSGIASNGIGLSHIKEVIEGLNGKINLTSNQKQKQTTFLIQLPINTINSTG</sequence>
<dbReference type="SUPFAM" id="SSF55874">
    <property type="entry name" value="ATPase domain of HSP90 chaperone/DNA topoisomerase II/histidine kinase"/>
    <property type="match status" value="1"/>
</dbReference>
<dbReference type="GO" id="GO:0004673">
    <property type="term" value="F:protein histidine kinase activity"/>
    <property type="evidence" value="ECO:0007669"/>
    <property type="project" value="UniProtKB-EC"/>
</dbReference>
<keyword evidence="5" id="KW-0547">Nucleotide-binding</keyword>
<keyword evidence="7" id="KW-0067">ATP-binding</keyword>
<keyword evidence="9" id="KW-0472">Membrane</keyword>
<dbReference type="Pfam" id="PF02518">
    <property type="entry name" value="HATPase_c"/>
    <property type="match status" value="1"/>
</dbReference>
<dbReference type="InterPro" id="IPR003594">
    <property type="entry name" value="HATPase_dom"/>
</dbReference>
<protein>
    <recommendedName>
        <fullName evidence="2">histidine kinase</fullName>
        <ecNumber evidence="2">2.7.13.3</ecNumber>
    </recommendedName>
</protein>
<evidence type="ECO:0000313" key="11">
    <source>
        <dbReference type="EMBL" id="MDQ0157973.1"/>
    </source>
</evidence>
<keyword evidence="6 11" id="KW-0418">Kinase</keyword>
<evidence type="ECO:0000256" key="3">
    <source>
        <dbReference type="ARBA" id="ARBA00022553"/>
    </source>
</evidence>
<feature type="domain" description="Histidine kinase" evidence="10">
    <location>
        <begin position="231"/>
        <end position="338"/>
    </location>
</feature>
<feature type="transmembrane region" description="Helical" evidence="9">
    <location>
        <begin position="37"/>
        <end position="59"/>
    </location>
</feature>
<feature type="transmembrane region" description="Helical" evidence="9">
    <location>
        <begin position="6"/>
        <end position="25"/>
    </location>
</feature>
<keyword evidence="8" id="KW-0902">Two-component regulatory system</keyword>
<accession>A0ABT9VAJ1</accession>
<comment type="catalytic activity">
    <reaction evidence="1">
        <text>ATP + protein L-histidine = ADP + protein N-phospho-L-histidine.</text>
        <dbReference type="EC" id="2.7.13.3"/>
    </reaction>
</comment>
<keyword evidence="9" id="KW-1133">Transmembrane helix</keyword>
<keyword evidence="9" id="KW-0812">Transmembrane</keyword>
<dbReference type="RefSeq" id="WP_307152403.1">
    <property type="nucleotide sequence ID" value="NZ_JAUSTU010000052.1"/>
</dbReference>